<gene>
    <name evidence="2" type="primary">avaA</name>
    <name evidence="2" type="ORF">SAVERM_2269</name>
</gene>
<evidence type="ECO:0000313" key="3">
    <source>
        <dbReference type="Proteomes" id="UP000000428"/>
    </source>
</evidence>
<reference evidence="2 3" key="2">
    <citation type="journal article" date="2003" name="Nat. Biotechnol.">
        <title>Complete genome sequence and comparative analysis of the industrial microorganism Streptomyces avermitilis.</title>
        <authorList>
            <person name="Ikeda H."/>
            <person name="Ishikawa J."/>
            <person name="Hanamoto A."/>
            <person name="Shinose M."/>
            <person name="Kikuchi H."/>
            <person name="Shiba T."/>
            <person name="Sakaki Y."/>
            <person name="Hattori M."/>
            <person name="Omura S."/>
        </authorList>
    </citation>
    <scope>NUCLEOTIDE SEQUENCE [LARGE SCALE GENOMIC DNA]</scope>
    <source>
        <strain evidence="3">ATCC 31267 / DSM 46492 / JCM 5070 / NBRC 14893 / NCIMB 12804 / NRRL 8165 / MA-4680</strain>
    </source>
</reference>
<dbReference type="EMBL" id="BA000030">
    <property type="protein sequence ID" value="BAC69980.1"/>
    <property type="molecule type" value="Genomic_DNA"/>
</dbReference>
<dbReference type="NCBIfam" id="NF041195">
    <property type="entry name" value="ScbA_BarX_GamBu"/>
    <property type="match status" value="1"/>
</dbReference>
<name>Q82KU4_STRAW</name>
<proteinExistence type="predicted"/>
<dbReference type="eggNOG" id="ENOG502ZTRV">
    <property type="taxonomic scope" value="Bacteria"/>
</dbReference>
<protein>
    <submittedName>
        <fullName evidence="2">Gamma-butyrolactone biosynthesis protein</fullName>
    </submittedName>
</protein>
<dbReference type="Proteomes" id="UP000000428">
    <property type="component" value="Chromosome"/>
</dbReference>
<accession>Q82KU4</accession>
<reference evidence="2 3" key="1">
    <citation type="journal article" date="2001" name="Proc. Natl. Acad. Sci. U.S.A.">
        <title>Genome sequence of an industrial microorganism Streptomyces avermitilis: deducing the ability of producing secondary metabolites.</title>
        <authorList>
            <person name="Omura S."/>
            <person name="Ikeda H."/>
            <person name="Ishikawa J."/>
            <person name="Hanamoto A."/>
            <person name="Takahashi C."/>
            <person name="Shinose M."/>
            <person name="Takahashi Y."/>
            <person name="Horikawa H."/>
            <person name="Nakazawa H."/>
            <person name="Osonoe T."/>
            <person name="Kikuchi H."/>
            <person name="Shiba T."/>
            <person name="Sakaki Y."/>
            <person name="Hattori M."/>
        </authorList>
    </citation>
    <scope>NUCLEOTIDE SEQUENCE [LARGE SCALE GENOMIC DNA]</scope>
    <source>
        <strain evidence="3">ATCC 31267 / DSM 46492 / JCM 5070 / NBRC 14893 / NCIMB 12804 / NRRL 8165 / MA-4680</strain>
    </source>
</reference>
<dbReference type="InterPro" id="IPR005509">
    <property type="entry name" value="AfsA_hotdog_dom"/>
</dbReference>
<dbReference type="HOGENOM" id="CLU_061800_0_0_11"/>
<feature type="domain" description="A-factor biosynthesis hotdog" evidence="1">
    <location>
        <begin position="206"/>
        <end position="332"/>
    </location>
</feature>
<organism evidence="2 3">
    <name type="scientific">Streptomyces avermitilis (strain ATCC 31267 / DSM 46492 / JCM 5070 / NBRC 14893 / NCIMB 12804 / NRRL 8165 / MA-4680)</name>
    <dbReference type="NCBI Taxonomy" id="227882"/>
    <lineage>
        <taxon>Bacteria</taxon>
        <taxon>Bacillati</taxon>
        <taxon>Actinomycetota</taxon>
        <taxon>Actinomycetes</taxon>
        <taxon>Kitasatosporales</taxon>
        <taxon>Streptomycetaceae</taxon>
        <taxon>Streptomyces</taxon>
    </lineage>
</organism>
<keyword evidence="3" id="KW-1185">Reference proteome</keyword>
<sequence length="345" mass="38292">MSVVLDDSRTMKAPSMGATVEVLSFLQPVTRELVHRSSIAEVFVTDGVRTGENAFSVGAQWPRDHALYHPDENGLNDPLLFAETLRQAHFYGAHTYFGVPVGSRFIGQDVSFEITDPTALRVGAAPLAVVLNGTWTEERDRRGRPAGARLDVTLTVDGRPCGRGHTRGLMLDDRRYRLLRGRPAASGEVSPPRPAPDARIARPNRVGRLRWKDCVLERDRPDQDWRLRVDRDHAVLFDHPTDHVPLMVMLEGFRQLGHLTVHEASRRTLGDRAFALAGLSLDCAAFGELGETILLSLEKGPSEGVPTEECALRVAAHQGERLLARADMTWKCVGSRAPWSRFASW</sequence>
<dbReference type="KEGG" id="sma:SAVERM_2269"/>
<dbReference type="GO" id="GO:0016740">
    <property type="term" value="F:transferase activity"/>
    <property type="evidence" value="ECO:0007669"/>
    <property type="project" value="InterPro"/>
</dbReference>
<dbReference type="AlphaFoldDB" id="Q82KU4"/>
<reference evidence="2 3" key="3">
    <citation type="journal article" date="2014" name="J. Ind. Microbiol. Biotechnol.">
        <title>Genome mining of the Streptomyces avermitilis genome and development of genome-minimized hosts for heterologous expression of biosynthetic gene clusters.</title>
        <authorList>
            <person name="Ikeda H."/>
            <person name="Shin-ya K."/>
            <person name="Omura S."/>
        </authorList>
    </citation>
    <scope>NUCLEOTIDE SEQUENCE [LARGE SCALE GENOMIC DNA]</scope>
    <source>
        <strain evidence="3">ATCC 31267 / DSM 46492 / JCM 5070 / NBRC 14893 / NCIMB 12804 / NRRL 8165 / MA-4680</strain>
    </source>
</reference>
<evidence type="ECO:0000259" key="1">
    <source>
        <dbReference type="Pfam" id="PF03756"/>
    </source>
</evidence>
<dbReference type="Pfam" id="PF03756">
    <property type="entry name" value="AfsA"/>
    <property type="match status" value="2"/>
</dbReference>
<feature type="domain" description="A-factor biosynthesis hotdog" evidence="1">
    <location>
        <begin position="33"/>
        <end position="169"/>
    </location>
</feature>
<evidence type="ECO:0000313" key="2">
    <source>
        <dbReference type="EMBL" id="BAC69980.1"/>
    </source>
</evidence>
<dbReference type="InterPro" id="IPR047757">
    <property type="entry name" value="AfsA-like"/>
</dbReference>